<keyword evidence="3" id="KW-1185">Reference proteome</keyword>
<evidence type="ECO:0000259" key="1">
    <source>
        <dbReference type="Pfam" id="PF12146"/>
    </source>
</evidence>
<gene>
    <name evidence="2" type="ORF">Tsedi_00839</name>
</gene>
<sequence length="341" mass="37032">MPNACYTSLPTWCQGRTRRWLTAALALLALLTLVWLAGPRVTYGPDEPAPRPAPPAQAAALDAWLAEREAAVPGVRPAAAKGIVWYREPGRRTPWAVVYLHGFTATRMETYPLAERVAQGLQANLFHTRLTGHGVPAEALRRVTAQDWLADAVEAVRIGHAIGERVLVIGTSTGGTLGAWLALRPDAAGVPVAAQVWISPNFGPADARAEWILGPWGWALTRAITGGTVGAPHADERRNAHWTRVYPAEALVPMMTLVRRVRDGALDQVRTPVLVLASPRDRTVDVRRIEAAVARLGGPKRLEWVEDAGDDEQHVLAGELRSPGTTERLAARIVRWARDGV</sequence>
<dbReference type="SUPFAM" id="SSF53474">
    <property type="entry name" value="alpha/beta-Hydrolases"/>
    <property type="match status" value="1"/>
</dbReference>
<organism evidence="2 3">
    <name type="scientific">Tepidimonas sediminis</name>
    <dbReference type="NCBI Taxonomy" id="2588941"/>
    <lineage>
        <taxon>Bacteria</taxon>
        <taxon>Pseudomonadati</taxon>
        <taxon>Pseudomonadota</taxon>
        <taxon>Betaproteobacteria</taxon>
        <taxon>Burkholderiales</taxon>
        <taxon>Tepidimonas</taxon>
    </lineage>
</organism>
<accession>A0A554WSL8</accession>
<reference evidence="2 3" key="1">
    <citation type="submission" date="2019-07" db="EMBL/GenBank/DDBJ databases">
        <title>Tepidimonas sediminis YIM 72259 draft genome.</title>
        <authorList>
            <person name="Da Costa M.S."/>
            <person name="Froufe H.J.C."/>
            <person name="Egas C."/>
            <person name="Albuquerque L."/>
        </authorList>
    </citation>
    <scope>NUCLEOTIDE SEQUENCE [LARGE SCALE GENOMIC DNA]</scope>
    <source>
        <strain evidence="2 3">YIM 72259</strain>
    </source>
</reference>
<dbReference type="EMBL" id="VJND01000003">
    <property type="protein sequence ID" value="TSE26534.1"/>
    <property type="molecule type" value="Genomic_DNA"/>
</dbReference>
<dbReference type="OrthoDB" id="5416147at2"/>
<dbReference type="Pfam" id="PF12146">
    <property type="entry name" value="Hydrolase_4"/>
    <property type="match status" value="1"/>
</dbReference>
<dbReference type="GO" id="GO:0047372">
    <property type="term" value="F:monoacylglycerol lipase activity"/>
    <property type="evidence" value="ECO:0007669"/>
    <property type="project" value="UniProtKB-EC"/>
</dbReference>
<evidence type="ECO:0000313" key="3">
    <source>
        <dbReference type="Proteomes" id="UP000320225"/>
    </source>
</evidence>
<dbReference type="Proteomes" id="UP000320225">
    <property type="component" value="Unassembled WGS sequence"/>
</dbReference>
<keyword evidence="2" id="KW-0378">Hydrolase</keyword>
<dbReference type="Gene3D" id="3.40.50.1820">
    <property type="entry name" value="alpha/beta hydrolase"/>
    <property type="match status" value="1"/>
</dbReference>
<evidence type="ECO:0000313" key="2">
    <source>
        <dbReference type="EMBL" id="TSE26534.1"/>
    </source>
</evidence>
<dbReference type="AlphaFoldDB" id="A0A554WSL8"/>
<dbReference type="EC" id="3.1.1.23" evidence="2"/>
<dbReference type="InterPro" id="IPR022742">
    <property type="entry name" value="Hydrolase_4"/>
</dbReference>
<proteinExistence type="predicted"/>
<comment type="caution">
    <text evidence="2">The sequence shown here is derived from an EMBL/GenBank/DDBJ whole genome shotgun (WGS) entry which is preliminary data.</text>
</comment>
<name>A0A554WSL8_9BURK</name>
<dbReference type="InterPro" id="IPR029058">
    <property type="entry name" value="AB_hydrolase_fold"/>
</dbReference>
<feature type="domain" description="Serine aminopeptidase S33" evidence="1">
    <location>
        <begin position="96"/>
        <end position="306"/>
    </location>
</feature>
<protein>
    <submittedName>
        <fullName evidence="2">Thermostable monoacylglycerol lipase</fullName>
        <ecNumber evidence="2">3.1.1.23</ecNumber>
    </submittedName>
</protein>
<dbReference type="RefSeq" id="WP_143893902.1">
    <property type="nucleotide sequence ID" value="NZ_VJND01000003.1"/>
</dbReference>